<evidence type="ECO:0000256" key="5">
    <source>
        <dbReference type="SAM" id="SignalP"/>
    </source>
</evidence>
<evidence type="ECO:0000259" key="6">
    <source>
        <dbReference type="SMART" id="SM00062"/>
    </source>
</evidence>
<comment type="similarity">
    <text evidence="2 4">Belongs to the bacterial solute-binding protein 3 family.</text>
</comment>
<evidence type="ECO:0000256" key="2">
    <source>
        <dbReference type="ARBA" id="ARBA00010333"/>
    </source>
</evidence>
<protein>
    <submittedName>
        <fullName evidence="7">Transporter substrate-binding domain-containing protein</fullName>
    </submittedName>
</protein>
<feature type="domain" description="Solute-binding protein family 3/N-terminal" evidence="6">
    <location>
        <begin position="23"/>
        <end position="245"/>
    </location>
</feature>
<sequence>MKQIRIISIAFCCVFFSSISYSNTKIAFLTYDPPFVISPHEGFDIDLAHLLCKQIPLECQFVFLKNSQQIYEALKNGQVDLALSGITISAARKKNFIFSLPYLLSKGQFLTLKQSNINSLSALKGSAIGIIKDELSGGVFYSYIANNFPDAFKINQYSSVEDMFAALSNKSIAAVFLYRSDVNYWNLNGHNSFKTLGPVVTLGEGFAVMATPRSENLIRQINKVLLHIEQDSSYLKLYETYFSNQ</sequence>
<accession>A0ABW8DAG1</accession>
<keyword evidence="8" id="KW-1185">Reference proteome</keyword>
<dbReference type="InterPro" id="IPR018313">
    <property type="entry name" value="SBP_3_CS"/>
</dbReference>
<comment type="caution">
    <text evidence="7">The sequence shown here is derived from an EMBL/GenBank/DDBJ whole genome shotgun (WGS) entry which is preliminary data.</text>
</comment>
<evidence type="ECO:0000256" key="1">
    <source>
        <dbReference type="ARBA" id="ARBA00004196"/>
    </source>
</evidence>
<dbReference type="Gene3D" id="3.40.190.10">
    <property type="entry name" value="Periplasmic binding protein-like II"/>
    <property type="match status" value="2"/>
</dbReference>
<keyword evidence="3 5" id="KW-0732">Signal</keyword>
<evidence type="ECO:0000313" key="7">
    <source>
        <dbReference type="EMBL" id="MFJ1268574.1"/>
    </source>
</evidence>
<organism evidence="7 8">
    <name type="scientific">Legionella lytica</name>
    <dbReference type="NCBI Taxonomy" id="96232"/>
    <lineage>
        <taxon>Bacteria</taxon>
        <taxon>Pseudomonadati</taxon>
        <taxon>Pseudomonadota</taxon>
        <taxon>Gammaproteobacteria</taxon>
        <taxon>Legionellales</taxon>
        <taxon>Legionellaceae</taxon>
        <taxon>Legionella</taxon>
    </lineage>
</organism>
<dbReference type="Pfam" id="PF00497">
    <property type="entry name" value="SBP_bac_3"/>
    <property type="match status" value="1"/>
</dbReference>
<comment type="subcellular location">
    <subcellularLocation>
        <location evidence="1">Cell envelope</location>
    </subcellularLocation>
</comment>
<feature type="signal peptide" evidence="5">
    <location>
        <begin position="1"/>
        <end position="22"/>
    </location>
</feature>
<dbReference type="PROSITE" id="PS01039">
    <property type="entry name" value="SBP_BACTERIAL_3"/>
    <property type="match status" value="1"/>
</dbReference>
<dbReference type="EMBL" id="JBGORX010000002">
    <property type="protein sequence ID" value="MFJ1268574.1"/>
    <property type="molecule type" value="Genomic_DNA"/>
</dbReference>
<proteinExistence type="inferred from homology"/>
<evidence type="ECO:0000313" key="8">
    <source>
        <dbReference type="Proteomes" id="UP001615550"/>
    </source>
</evidence>
<gene>
    <name evidence="7" type="ORF">ACD661_08420</name>
</gene>
<name>A0ABW8DAG1_9GAMM</name>
<evidence type="ECO:0000256" key="3">
    <source>
        <dbReference type="ARBA" id="ARBA00022729"/>
    </source>
</evidence>
<dbReference type="PANTHER" id="PTHR35936">
    <property type="entry name" value="MEMBRANE-BOUND LYTIC MUREIN TRANSGLYCOSYLASE F"/>
    <property type="match status" value="1"/>
</dbReference>
<reference evidence="7 8" key="1">
    <citation type="submission" date="2024-08" db="EMBL/GenBank/DDBJ databases">
        <title>Draft Genome Sequence of Legionella lytica strain DSB2004, Isolated From a Fire Sprinkler System.</title>
        <authorList>
            <person name="Everhart A.D."/>
            <person name="Kidane D.T."/>
            <person name="Farone A.L."/>
            <person name="Farone M.B."/>
        </authorList>
    </citation>
    <scope>NUCLEOTIDE SEQUENCE [LARGE SCALE GENOMIC DNA]</scope>
    <source>
        <strain evidence="7 8">DSB2004</strain>
    </source>
</reference>
<dbReference type="SUPFAM" id="SSF53850">
    <property type="entry name" value="Periplasmic binding protein-like II"/>
    <property type="match status" value="1"/>
</dbReference>
<dbReference type="RefSeq" id="WP_400187420.1">
    <property type="nucleotide sequence ID" value="NZ_JBGORX010000002.1"/>
</dbReference>
<feature type="chain" id="PRO_5045341358" evidence="5">
    <location>
        <begin position="23"/>
        <end position="245"/>
    </location>
</feature>
<evidence type="ECO:0000256" key="4">
    <source>
        <dbReference type="RuleBase" id="RU003744"/>
    </source>
</evidence>
<dbReference type="Proteomes" id="UP001615550">
    <property type="component" value="Unassembled WGS sequence"/>
</dbReference>
<dbReference type="PANTHER" id="PTHR35936:SF37">
    <property type="entry name" value="AMINO ACID ABC TRANSPORTER SUBSTRATE-BINDING PROTEIN"/>
    <property type="match status" value="1"/>
</dbReference>
<dbReference type="SMART" id="SM00062">
    <property type="entry name" value="PBPb"/>
    <property type="match status" value="1"/>
</dbReference>
<dbReference type="InterPro" id="IPR001638">
    <property type="entry name" value="Solute-binding_3/MltF_N"/>
</dbReference>